<organism evidence="2 3">
    <name type="scientific">Tachysurus vachellii</name>
    <name type="common">Darkbarbel catfish</name>
    <name type="synonym">Pelteobagrus vachellii</name>
    <dbReference type="NCBI Taxonomy" id="175792"/>
    <lineage>
        <taxon>Eukaryota</taxon>
        <taxon>Metazoa</taxon>
        <taxon>Chordata</taxon>
        <taxon>Craniata</taxon>
        <taxon>Vertebrata</taxon>
        <taxon>Euteleostomi</taxon>
        <taxon>Actinopterygii</taxon>
        <taxon>Neopterygii</taxon>
        <taxon>Teleostei</taxon>
        <taxon>Ostariophysi</taxon>
        <taxon>Siluriformes</taxon>
        <taxon>Bagridae</taxon>
        <taxon>Tachysurus</taxon>
    </lineage>
</organism>
<gene>
    <name evidence="2" type="ORF">Q7C36_016229</name>
</gene>
<proteinExistence type="predicted"/>
<dbReference type="Proteomes" id="UP001187315">
    <property type="component" value="Unassembled WGS sequence"/>
</dbReference>
<name>A0AA88M7S1_TACVA</name>
<sequence length="133" mass="15259">MRTEEFGEQRCRRSKRTIESSDIPKSPFTHGYDPANTCSRGTFAVHPPPPPHASFVNIDSVDLYLSLQDDGTRHEVQDGFKSETLGIRAVFDVALAYRGLFLFSYFKKRTQSSTPFSLKRIILKTHLLFIYTR</sequence>
<comment type="caution">
    <text evidence="2">The sequence shown here is derived from an EMBL/GenBank/DDBJ whole genome shotgun (WGS) entry which is preliminary data.</text>
</comment>
<feature type="region of interest" description="Disordered" evidence="1">
    <location>
        <begin position="1"/>
        <end position="34"/>
    </location>
</feature>
<feature type="compositionally biased region" description="Basic and acidic residues" evidence="1">
    <location>
        <begin position="1"/>
        <end position="19"/>
    </location>
</feature>
<dbReference type="EMBL" id="JAVHJS010000017">
    <property type="protein sequence ID" value="KAK2831143.1"/>
    <property type="molecule type" value="Genomic_DNA"/>
</dbReference>
<protein>
    <submittedName>
        <fullName evidence="2">Uncharacterized protein</fullName>
    </submittedName>
</protein>
<accession>A0AA88M7S1</accession>
<keyword evidence="3" id="KW-1185">Reference proteome</keyword>
<evidence type="ECO:0000313" key="2">
    <source>
        <dbReference type="EMBL" id="KAK2831143.1"/>
    </source>
</evidence>
<evidence type="ECO:0000256" key="1">
    <source>
        <dbReference type="SAM" id="MobiDB-lite"/>
    </source>
</evidence>
<reference evidence="2" key="1">
    <citation type="submission" date="2023-08" db="EMBL/GenBank/DDBJ databases">
        <title>Pelteobagrus vachellii genome.</title>
        <authorList>
            <person name="Liu H."/>
        </authorList>
    </citation>
    <scope>NUCLEOTIDE SEQUENCE</scope>
    <source>
        <strain evidence="2">PRFRI_2022a</strain>
        <tissue evidence="2">Muscle</tissue>
    </source>
</reference>
<dbReference type="AlphaFoldDB" id="A0AA88M7S1"/>
<evidence type="ECO:0000313" key="3">
    <source>
        <dbReference type="Proteomes" id="UP001187315"/>
    </source>
</evidence>